<evidence type="ECO:0000256" key="2">
    <source>
        <dbReference type="SAM" id="Phobius"/>
    </source>
</evidence>
<reference evidence="4" key="1">
    <citation type="submission" date="2016-11" db="EMBL/GenBank/DDBJ databases">
        <title>Mesorhizobium oceanicum sp. nov., isolated from deep seawater in South China Sea.</title>
        <authorList>
            <person name="Fu G.-Y."/>
        </authorList>
    </citation>
    <scope>NUCLEOTIDE SEQUENCE [LARGE SCALE GENOMIC DNA]</scope>
    <source>
        <strain evidence="4">B7</strain>
    </source>
</reference>
<dbReference type="InterPro" id="IPR001036">
    <property type="entry name" value="Acrflvin-R"/>
</dbReference>
<name>A0A1L3SKP6_9HYPH</name>
<dbReference type="Gene3D" id="3.30.70.1320">
    <property type="entry name" value="Multidrug efflux transporter AcrB pore domain like"/>
    <property type="match status" value="1"/>
</dbReference>
<dbReference type="PANTHER" id="PTHR32063">
    <property type="match status" value="1"/>
</dbReference>
<feature type="transmembrane region" description="Helical" evidence="2">
    <location>
        <begin position="427"/>
        <end position="446"/>
    </location>
</feature>
<gene>
    <name evidence="3" type="ORF">BSQ44_00230</name>
</gene>
<feature type="transmembrane region" description="Helical" evidence="2">
    <location>
        <begin position="384"/>
        <end position="406"/>
    </location>
</feature>
<keyword evidence="2" id="KW-1133">Transmembrane helix</keyword>
<feature type="transmembrane region" description="Helical" evidence="2">
    <location>
        <begin position="894"/>
        <end position="916"/>
    </location>
</feature>
<dbReference type="GO" id="GO:0005886">
    <property type="term" value="C:plasma membrane"/>
    <property type="evidence" value="ECO:0007669"/>
    <property type="project" value="TreeGrafter"/>
</dbReference>
<keyword evidence="2" id="KW-0472">Membrane</keyword>
<feature type="transmembrane region" description="Helical" evidence="2">
    <location>
        <begin position="331"/>
        <end position="350"/>
    </location>
</feature>
<dbReference type="Proteomes" id="UP000182840">
    <property type="component" value="Chromosome"/>
</dbReference>
<dbReference type="AlphaFoldDB" id="A0A1L3SKP6"/>
<dbReference type="Pfam" id="PF00873">
    <property type="entry name" value="ACR_tran"/>
    <property type="match status" value="1"/>
</dbReference>
<feature type="transmembrane region" description="Helical" evidence="2">
    <location>
        <begin position="458"/>
        <end position="477"/>
    </location>
</feature>
<dbReference type="Gene3D" id="3.30.70.1430">
    <property type="entry name" value="Multidrug efflux transporter AcrB pore domain"/>
    <property type="match status" value="2"/>
</dbReference>
<proteinExistence type="predicted"/>
<feature type="transmembrane region" description="Helical" evidence="2">
    <location>
        <begin position="512"/>
        <end position="531"/>
    </location>
</feature>
<dbReference type="SUPFAM" id="SSF82693">
    <property type="entry name" value="Multidrug efflux transporter AcrB pore domain, PN1, PN2, PC1 and PC2 subdomains"/>
    <property type="match status" value="3"/>
</dbReference>
<dbReference type="RefSeq" id="WP_072601390.1">
    <property type="nucleotide sequence ID" value="NZ_CP018171.1"/>
</dbReference>
<dbReference type="PANTHER" id="PTHR32063:SF0">
    <property type="entry name" value="SWARMING MOTILITY PROTEIN SWRC"/>
    <property type="match status" value="1"/>
</dbReference>
<dbReference type="Gene3D" id="3.30.2090.10">
    <property type="entry name" value="Multidrug efflux transporter AcrB TolC docking domain, DN and DC subdomains"/>
    <property type="match status" value="2"/>
</dbReference>
<dbReference type="GO" id="GO:0042910">
    <property type="term" value="F:xenobiotic transmembrane transporter activity"/>
    <property type="evidence" value="ECO:0007669"/>
    <property type="project" value="TreeGrafter"/>
</dbReference>
<dbReference type="SUPFAM" id="SSF82714">
    <property type="entry name" value="Multidrug efflux transporter AcrB TolC docking domain, DN and DC subdomains"/>
    <property type="match status" value="2"/>
</dbReference>
<dbReference type="EMBL" id="CP018171">
    <property type="protein sequence ID" value="APH69977.1"/>
    <property type="molecule type" value="Genomic_DNA"/>
</dbReference>
<accession>A0A1L3SKP6</accession>
<feature type="region of interest" description="Disordered" evidence="1">
    <location>
        <begin position="1034"/>
        <end position="1056"/>
    </location>
</feature>
<dbReference type="OrthoDB" id="9798415at2"/>
<evidence type="ECO:0000256" key="1">
    <source>
        <dbReference type="SAM" id="MobiDB-lite"/>
    </source>
</evidence>
<feature type="transmembrane region" description="Helical" evidence="2">
    <location>
        <begin position="945"/>
        <end position="965"/>
    </location>
</feature>
<feature type="transmembrane region" description="Helical" evidence="2">
    <location>
        <begin position="867"/>
        <end position="888"/>
    </location>
</feature>
<dbReference type="SUPFAM" id="SSF82866">
    <property type="entry name" value="Multidrug efflux transporter AcrB transmembrane domain"/>
    <property type="match status" value="2"/>
</dbReference>
<sequence>MNIVSIAIRNARLTLSIMVFFLIAGALAYQALPKEAEPDVAIPVLYVSLAYQGISPEDSERLLLRPVETKLKSLKGVKEMRSAAYQGGGYVLLEFDPSTDLSTALEETRNKVSDARADLPRDAEEPTVNEVNVSEFPVLVVTLSGDVPERVLTTAARELRDRIEEIPGVLEGTLQGARDDLVEVIIDPMKLSSYGFQLDQMIAAVNASNSLVAAGTIEGEEGKYAVKVPSLIETVEDVAELPIVAGPNAVVQAKDIATIRSTYKDAETITRLNGRPAIAIEVKKRIGENLVHTVEQVKALSDEFQKSLPEGMHVTYTQDKSVFINQLLNDLQNHVLIAVILVFIIILYVLSGRASLLIGLAIPTSFLTGILLLALMGFTINMVVLFSLILAVGMLVDDAIIVTEFAERRMSEGMPKAEAFDLAARRMAGPVIAATLTRIAAFSPLLFWPGVVGDFMKYMPITLIVTLAASMLYALIFTPTLGAIFAKAHLHDDDEPQRDGWYMAVVRQAVRFPKTVLLLTVALLVSVQFAYTKYGAGVEFFPSVEPDYGLLYVHARGNLSLAEMDAATRAAEQRLLGWPGVESVYTRVGKTQGGGADIPEDVVGVIQYEFIDWRERKSANDILADLRVAMAGIPGVDVEVRVPESGPPTGKAIQVRLSATDPDGLDDRAREVAARIADVSGVIDISDGLPPPGVDWALEVDRGKAAQYGISPNAVGTVVQLVTTGVKLTDYRPESADDAVDIRLRLPEDRRTLSSLDQLRVETAQGSVPIANFVTRKPEPRVGTLNRIDGERTVVVQANVASGFQVAAVQQQVAQTVDGMELGNVRWKLAGSNEDSEEASAFLGNAFGAALFLIFIVLLAQFNKFTSVFLVLMTVVMSTIGVFLGLLITGQPFGIVMSGIGVIALAGVVVNNNIVLIDTYDRLRSEGWEKLEAVLQTCRERARPVVLTALSAILGVLPIAFGLGLELFHHETTINAPSTQWWISLSSAIVFGLAFSTVLTLVVTPSALMVFTRDKHRTTKSFWSRLFRRKSEAEEAKASEEAANDREPDALPKAAE</sequence>
<evidence type="ECO:0000313" key="4">
    <source>
        <dbReference type="Proteomes" id="UP000182840"/>
    </source>
</evidence>
<protein>
    <submittedName>
        <fullName evidence="3">MFS transporter</fullName>
    </submittedName>
</protein>
<keyword evidence="2" id="KW-0812">Transmembrane</keyword>
<keyword evidence="4" id="KW-1185">Reference proteome</keyword>
<feature type="transmembrane region" description="Helical" evidence="2">
    <location>
        <begin position="842"/>
        <end position="860"/>
    </location>
</feature>
<feature type="transmembrane region" description="Helical" evidence="2">
    <location>
        <begin position="357"/>
        <end position="378"/>
    </location>
</feature>
<dbReference type="STRING" id="1670800.BSQ44_00230"/>
<organism evidence="3 4">
    <name type="scientific">Aquibium oceanicum</name>
    <dbReference type="NCBI Taxonomy" id="1670800"/>
    <lineage>
        <taxon>Bacteria</taxon>
        <taxon>Pseudomonadati</taxon>
        <taxon>Pseudomonadota</taxon>
        <taxon>Alphaproteobacteria</taxon>
        <taxon>Hyphomicrobiales</taxon>
        <taxon>Phyllobacteriaceae</taxon>
        <taxon>Aquibium</taxon>
    </lineage>
</organism>
<dbReference type="Gene3D" id="1.20.1640.10">
    <property type="entry name" value="Multidrug efflux transporter AcrB transmembrane domain"/>
    <property type="match status" value="2"/>
</dbReference>
<dbReference type="Gene3D" id="3.30.70.1440">
    <property type="entry name" value="Multidrug efflux transporter AcrB pore domain"/>
    <property type="match status" value="1"/>
</dbReference>
<feature type="transmembrane region" description="Helical" evidence="2">
    <location>
        <begin position="985"/>
        <end position="1011"/>
    </location>
</feature>
<evidence type="ECO:0000313" key="3">
    <source>
        <dbReference type="EMBL" id="APH69977.1"/>
    </source>
</evidence>
<dbReference type="PRINTS" id="PR00702">
    <property type="entry name" value="ACRIFLAVINRP"/>
</dbReference>
<dbReference type="InterPro" id="IPR027463">
    <property type="entry name" value="AcrB_DN_DC_subdom"/>
</dbReference>
<dbReference type="KEGG" id="meso:BSQ44_00230"/>